<reference evidence="2" key="3">
    <citation type="submission" date="2025-08" db="UniProtKB">
        <authorList>
            <consortium name="Ensembl"/>
        </authorList>
    </citation>
    <scope>IDENTIFICATION</scope>
</reference>
<sequence>MAINLAVWMILLGLAASPSVSGNDQGSQTISVPGYGNYEFQTTTWINTNTAEHRPAISVTVYPSYDNNNSSGNNFTFSGNITSGGVVWAIYSENVYSLYYYSPKAEFNTSYNVIVEVMVSSASIVTYTANITTCMYV</sequence>
<dbReference type="AlphaFoldDB" id="F6QAW4"/>
<dbReference type="InParanoid" id="F6QAW4"/>
<dbReference type="Proteomes" id="UP000008144">
    <property type="component" value="Chromosome 5"/>
</dbReference>
<reference evidence="2" key="4">
    <citation type="submission" date="2025-09" db="UniProtKB">
        <authorList>
            <consortium name="Ensembl"/>
        </authorList>
    </citation>
    <scope>IDENTIFICATION</scope>
</reference>
<accession>F6QAW4</accession>
<dbReference type="HOGENOM" id="CLU_1864422_0_0_1"/>
<proteinExistence type="predicted"/>
<organism evidence="2 3">
    <name type="scientific">Ciona intestinalis</name>
    <name type="common">Transparent sea squirt</name>
    <name type="synonym">Ascidia intestinalis</name>
    <dbReference type="NCBI Taxonomy" id="7719"/>
    <lineage>
        <taxon>Eukaryota</taxon>
        <taxon>Metazoa</taxon>
        <taxon>Chordata</taxon>
        <taxon>Tunicata</taxon>
        <taxon>Ascidiacea</taxon>
        <taxon>Phlebobranchia</taxon>
        <taxon>Cionidae</taxon>
        <taxon>Ciona</taxon>
    </lineage>
</organism>
<feature type="signal peptide" evidence="1">
    <location>
        <begin position="1"/>
        <end position="22"/>
    </location>
</feature>
<reference evidence="2" key="2">
    <citation type="journal article" date="2008" name="Genome Biol.">
        <title>Improved genome assembly and evidence-based global gene model set for the chordate Ciona intestinalis: new insight into intron and operon populations.</title>
        <authorList>
            <person name="Satou Y."/>
            <person name="Mineta K."/>
            <person name="Ogasawara M."/>
            <person name="Sasakura Y."/>
            <person name="Shoguchi E."/>
            <person name="Ueno K."/>
            <person name="Yamada L."/>
            <person name="Matsumoto J."/>
            <person name="Wasserscheid J."/>
            <person name="Dewar K."/>
            <person name="Wiley G.B."/>
            <person name="Macmil S.L."/>
            <person name="Roe B.A."/>
            <person name="Zeller R.W."/>
            <person name="Hastings K.E."/>
            <person name="Lemaire P."/>
            <person name="Lindquist E."/>
            <person name="Endo T."/>
            <person name="Hotta K."/>
            <person name="Inaba K."/>
        </authorList>
    </citation>
    <scope>NUCLEOTIDE SEQUENCE [LARGE SCALE GENOMIC DNA]</scope>
    <source>
        <strain evidence="2">wild type</strain>
    </source>
</reference>
<dbReference type="EMBL" id="EAAA01002212">
    <property type="status" value="NOT_ANNOTATED_CDS"/>
    <property type="molecule type" value="Genomic_DNA"/>
</dbReference>
<evidence type="ECO:0000313" key="3">
    <source>
        <dbReference type="Proteomes" id="UP000008144"/>
    </source>
</evidence>
<keyword evidence="3" id="KW-1185">Reference proteome</keyword>
<reference evidence="3" key="1">
    <citation type="journal article" date="2002" name="Science">
        <title>The draft genome of Ciona intestinalis: insights into chordate and vertebrate origins.</title>
        <authorList>
            <person name="Dehal P."/>
            <person name="Satou Y."/>
            <person name="Campbell R.K."/>
            <person name="Chapman J."/>
            <person name="Degnan B."/>
            <person name="De Tomaso A."/>
            <person name="Davidson B."/>
            <person name="Di Gregorio A."/>
            <person name="Gelpke M."/>
            <person name="Goodstein D.M."/>
            <person name="Harafuji N."/>
            <person name="Hastings K.E."/>
            <person name="Ho I."/>
            <person name="Hotta K."/>
            <person name="Huang W."/>
            <person name="Kawashima T."/>
            <person name="Lemaire P."/>
            <person name="Martinez D."/>
            <person name="Meinertzhagen I.A."/>
            <person name="Necula S."/>
            <person name="Nonaka M."/>
            <person name="Putnam N."/>
            <person name="Rash S."/>
            <person name="Saiga H."/>
            <person name="Satake M."/>
            <person name="Terry A."/>
            <person name="Yamada L."/>
            <person name="Wang H.G."/>
            <person name="Awazu S."/>
            <person name="Azumi K."/>
            <person name="Boore J."/>
            <person name="Branno M."/>
            <person name="Chin-Bow S."/>
            <person name="DeSantis R."/>
            <person name="Doyle S."/>
            <person name="Francino P."/>
            <person name="Keys D.N."/>
            <person name="Haga S."/>
            <person name="Hayashi H."/>
            <person name="Hino K."/>
            <person name="Imai K.S."/>
            <person name="Inaba K."/>
            <person name="Kano S."/>
            <person name="Kobayashi K."/>
            <person name="Kobayashi M."/>
            <person name="Lee B.I."/>
            <person name="Makabe K.W."/>
            <person name="Manohar C."/>
            <person name="Matassi G."/>
            <person name="Medina M."/>
            <person name="Mochizuki Y."/>
            <person name="Mount S."/>
            <person name="Morishita T."/>
            <person name="Miura S."/>
            <person name="Nakayama A."/>
            <person name="Nishizaka S."/>
            <person name="Nomoto H."/>
            <person name="Ohta F."/>
            <person name="Oishi K."/>
            <person name="Rigoutsos I."/>
            <person name="Sano M."/>
            <person name="Sasaki A."/>
            <person name="Sasakura Y."/>
            <person name="Shoguchi E."/>
            <person name="Shin-i T."/>
            <person name="Spagnuolo A."/>
            <person name="Stainier D."/>
            <person name="Suzuki M.M."/>
            <person name="Tassy O."/>
            <person name="Takatori N."/>
            <person name="Tokuoka M."/>
            <person name="Yagi K."/>
            <person name="Yoshizaki F."/>
            <person name="Wada S."/>
            <person name="Zhang C."/>
            <person name="Hyatt P.D."/>
            <person name="Larimer F."/>
            <person name="Detter C."/>
            <person name="Doggett N."/>
            <person name="Glavina T."/>
            <person name="Hawkins T."/>
            <person name="Richardson P."/>
            <person name="Lucas S."/>
            <person name="Kohara Y."/>
            <person name="Levine M."/>
            <person name="Satoh N."/>
            <person name="Rokhsar D.S."/>
        </authorList>
    </citation>
    <scope>NUCLEOTIDE SEQUENCE [LARGE SCALE GENOMIC DNA]</scope>
</reference>
<evidence type="ECO:0000313" key="2">
    <source>
        <dbReference type="Ensembl" id="ENSCINP00000020443.3"/>
    </source>
</evidence>
<dbReference type="Ensembl" id="ENSCINT00000020443.3">
    <property type="protein sequence ID" value="ENSCINP00000020443.3"/>
    <property type="gene ID" value="ENSCING00000002408.3"/>
</dbReference>
<feature type="chain" id="PRO_5003341257" evidence="1">
    <location>
        <begin position="23"/>
        <end position="137"/>
    </location>
</feature>
<protein>
    <submittedName>
        <fullName evidence="2">Uncharacterized protein</fullName>
    </submittedName>
</protein>
<keyword evidence="1" id="KW-0732">Signal</keyword>
<name>F6QAW4_CIOIN</name>
<evidence type="ECO:0000256" key="1">
    <source>
        <dbReference type="SAM" id="SignalP"/>
    </source>
</evidence>